<feature type="transmembrane region" description="Helical" evidence="3">
    <location>
        <begin position="186"/>
        <end position="207"/>
    </location>
</feature>
<dbReference type="CDD" id="cd06257">
    <property type="entry name" value="DnaJ"/>
    <property type="match status" value="1"/>
</dbReference>
<feature type="domain" description="J" evidence="4">
    <location>
        <begin position="99"/>
        <end position="166"/>
    </location>
</feature>
<dbReference type="PROSITE" id="PS50076">
    <property type="entry name" value="DNAJ_2"/>
    <property type="match status" value="1"/>
</dbReference>
<feature type="region of interest" description="Disordered" evidence="2">
    <location>
        <begin position="466"/>
        <end position="549"/>
    </location>
</feature>
<dbReference type="Pfam" id="PF00226">
    <property type="entry name" value="DnaJ"/>
    <property type="match status" value="1"/>
</dbReference>
<dbReference type="SMART" id="SM00271">
    <property type="entry name" value="DnaJ"/>
    <property type="match status" value="1"/>
</dbReference>
<feature type="region of interest" description="Disordered" evidence="2">
    <location>
        <begin position="391"/>
        <end position="453"/>
    </location>
</feature>
<dbReference type="SUPFAM" id="SSF46565">
    <property type="entry name" value="Chaperone J-domain"/>
    <property type="match status" value="1"/>
</dbReference>
<keyword evidence="3" id="KW-1133">Transmembrane helix</keyword>
<dbReference type="GO" id="GO:0051087">
    <property type="term" value="F:protein-folding chaperone binding"/>
    <property type="evidence" value="ECO:0007669"/>
    <property type="project" value="TreeGrafter"/>
</dbReference>
<dbReference type="InterPro" id="IPR051948">
    <property type="entry name" value="Hsp70_co-chaperone_J-domain"/>
</dbReference>
<evidence type="ECO:0000256" key="2">
    <source>
        <dbReference type="SAM" id="MobiDB-lite"/>
    </source>
</evidence>
<dbReference type="AlphaFoldDB" id="A0A061ANM4"/>
<gene>
    <name evidence="5" type="ORF">RHTO0S_04e02872g</name>
</gene>
<dbReference type="OrthoDB" id="10250354at2759"/>
<feature type="transmembrane region" description="Helical" evidence="3">
    <location>
        <begin position="20"/>
        <end position="42"/>
    </location>
</feature>
<dbReference type="InterPro" id="IPR036869">
    <property type="entry name" value="J_dom_sf"/>
</dbReference>
<feature type="transmembrane region" description="Helical" evidence="3">
    <location>
        <begin position="74"/>
        <end position="91"/>
    </location>
</feature>
<organism evidence="5">
    <name type="scientific">Rhodotorula toruloides</name>
    <name type="common">Yeast</name>
    <name type="synonym">Rhodosporidium toruloides</name>
    <dbReference type="NCBI Taxonomy" id="5286"/>
    <lineage>
        <taxon>Eukaryota</taxon>
        <taxon>Fungi</taxon>
        <taxon>Dikarya</taxon>
        <taxon>Basidiomycota</taxon>
        <taxon>Pucciniomycotina</taxon>
        <taxon>Microbotryomycetes</taxon>
        <taxon>Sporidiobolales</taxon>
        <taxon>Sporidiobolaceae</taxon>
        <taxon>Rhodotorula</taxon>
    </lineage>
</organism>
<reference evidence="5" key="1">
    <citation type="journal article" date="2014" name="Genome Announc.">
        <title>Draft genome sequence of Rhodosporidium toruloides CECT1137, an oleaginous yeast of biotechnological interest.</title>
        <authorList>
            <person name="Morin N."/>
            <person name="Calcas X."/>
            <person name="Devillers H."/>
            <person name="Durrens P."/>
            <person name="Sherman D.J."/>
            <person name="Nicaud J.-M."/>
            <person name="Neuveglise C."/>
        </authorList>
    </citation>
    <scope>NUCLEOTIDE SEQUENCE</scope>
    <source>
        <strain evidence="5">CECT1137</strain>
    </source>
</reference>
<name>A0A061ANM4_RHOTO</name>
<protein>
    <submittedName>
        <fullName evidence="5">RHTO0S04e02872g1_1</fullName>
    </submittedName>
</protein>
<sequence length="549" mass="60003">MAGSRPSSGVGGLSANLISVLGWSMIPSFLTSAILTLFYRLFPSSRPTVPPRAAPQHVAAANARAQWHYRRVRITLIAAYLAYSVLSIYWSQARGAEQNYYALLDLSRDLVDRDGASVVKSHWRRLARVYHPDKVGKQGEAFFVLLRRGVEALEDENKRWAYERFGPSVQEWGDKLVTKREFLAKGALYAGIFWAFAFGSIAVFTFFRKSERRYNFWRYLSLALCLSLEFHLLFRSSPSPTFSFVFPHRLPYQHIALLRQLFISTSMAMSQLGPLLFPDTPTHFASSSSASSEAEQYARAVADVDSLKPLIERLMRLTAQAELEASALQSLELRPLMESVKPDPEAPGVEERKVIRKLVDGMVATWEDSQLKNNRRTARVWDEALRKSVQKAAREKELPKEDADEDRAGVEVKVEEDDEADARSEASASTAAGYDVALSDGAENAPAPTNAVDNTALSLDSAVIPPPVTLLASPPTLPRTGSAGSAIPLPVLEAGFGDGAGGAANSAGLAVGKKDAAGDKGELANRDGTGLQLSAKQLDARLPTPPPDE</sequence>
<evidence type="ECO:0000256" key="1">
    <source>
        <dbReference type="ARBA" id="ARBA00023186"/>
    </source>
</evidence>
<dbReference type="EMBL" id="LK052939">
    <property type="protein sequence ID" value="CDR39212.1"/>
    <property type="molecule type" value="Genomic_DNA"/>
</dbReference>
<dbReference type="Gene3D" id="1.10.287.110">
    <property type="entry name" value="DnaJ domain"/>
    <property type="match status" value="1"/>
</dbReference>
<evidence type="ECO:0000256" key="3">
    <source>
        <dbReference type="SAM" id="Phobius"/>
    </source>
</evidence>
<dbReference type="PANTHER" id="PTHR44360:SF1">
    <property type="entry name" value="DNAJ HOMOLOG SUBFAMILY B MEMBER 9"/>
    <property type="match status" value="1"/>
</dbReference>
<accession>A0A061ANM4</accession>
<evidence type="ECO:0000259" key="4">
    <source>
        <dbReference type="PROSITE" id="PS50076"/>
    </source>
</evidence>
<dbReference type="GO" id="GO:0036503">
    <property type="term" value="P:ERAD pathway"/>
    <property type="evidence" value="ECO:0007669"/>
    <property type="project" value="TreeGrafter"/>
</dbReference>
<proteinExistence type="predicted"/>
<dbReference type="InterPro" id="IPR001623">
    <property type="entry name" value="DnaJ_domain"/>
</dbReference>
<dbReference type="PANTHER" id="PTHR44360">
    <property type="entry name" value="DNAJ HOMOLOG SUBFAMILY B MEMBER 9"/>
    <property type="match status" value="1"/>
</dbReference>
<feature type="transmembrane region" description="Helical" evidence="3">
    <location>
        <begin position="216"/>
        <end position="234"/>
    </location>
</feature>
<feature type="compositionally biased region" description="Basic and acidic residues" evidence="2">
    <location>
        <begin position="391"/>
        <end position="413"/>
    </location>
</feature>
<dbReference type="GO" id="GO:0005783">
    <property type="term" value="C:endoplasmic reticulum"/>
    <property type="evidence" value="ECO:0007669"/>
    <property type="project" value="TreeGrafter"/>
</dbReference>
<feature type="compositionally biased region" description="Basic and acidic residues" evidence="2">
    <location>
        <begin position="512"/>
        <end position="525"/>
    </location>
</feature>
<keyword evidence="3" id="KW-0812">Transmembrane</keyword>
<keyword evidence="1" id="KW-0143">Chaperone</keyword>
<keyword evidence="3" id="KW-0472">Membrane</keyword>
<evidence type="ECO:0000313" key="5">
    <source>
        <dbReference type="EMBL" id="CDR39212.1"/>
    </source>
</evidence>
<dbReference type="GO" id="GO:0051787">
    <property type="term" value="F:misfolded protein binding"/>
    <property type="evidence" value="ECO:0007669"/>
    <property type="project" value="TreeGrafter"/>
</dbReference>